<proteinExistence type="predicted"/>
<sequence length="692" mass="79881">MGQGVQVTDIRFCPVIFDNIVPIAYQRELNHLILQSNRISSISTGDLDFLSTHNLKLVLCRNSIKYIQPRSFEGIYLQELSLRSSFQDHSSMQIGLLNMSGLHVNSLVLGRYRNYKKEESFNKNLLDGLCHMDLQEITLISTGDSFSRTDSLSACVNNISTVRFVHTYLRTINFPENTNIHHLECKDSKFHRVPIEKLTVLKKLRVLHITNTDRLTEFDLESRNGALQKLEILDLSNNKLSTGLCWSCLKEHFPNLMVLNLSFNPLVKVPVELIGPTTLKYLDLQYSRLLGPGKLPTFLGLKKLLYLDISHTSISINTECSFCGLHSLEVLKMAGNSFKGNQVANTFTNVTKLKVLDISYCQLQHVSLGSFHHLHDLRELNVSNNKLLDFHPESFMNLHALLILDFHGNQLITLTKQHLESLPRGLRKLDLSRNLFDCSCDRLDFLRWATEHRDLFMQAQMMKCHSPSYLEDTQLMQFDISFCQVSTTTVVISVSVSVVVALSLILVYKFYFHLYYMMLLLTGGHSSTDHNKVYDAFVIYSSKDQRWVKQELEETLESGVPCFRLCFHYRDFRPGMPIITNIIKEGFHNSRKVIAVVSTHFLESRWCNFELEVAQSWQLLDSKASLIFVVLDGVDRVVLRQRLGLFRYLRRNTYLVWKDKEVKRHVFLRQLKAALLDGKTWTEDQLRSMLVN</sequence>
<evidence type="ECO:0000313" key="1">
    <source>
        <dbReference type="EMBL" id="KAH7998409.1"/>
    </source>
</evidence>
<evidence type="ECO:0000313" key="2">
    <source>
        <dbReference type="Proteomes" id="UP000827872"/>
    </source>
</evidence>
<name>A0ACB8F027_9SAUR</name>
<dbReference type="EMBL" id="CM037625">
    <property type="protein sequence ID" value="KAH7998409.1"/>
    <property type="molecule type" value="Genomic_DNA"/>
</dbReference>
<dbReference type="Proteomes" id="UP000827872">
    <property type="component" value="Linkage Group LG12"/>
</dbReference>
<keyword evidence="2" id="KW-1185">Reference proteome</keyword>
<organism evidence="1 2">
    <name type="scientific">Sphaerodactylus townsendi</name>
    <dbReference type="NCBI Taxonomy" id="933632"/>
    <lineage>
        <taxon>Eukaryota</taxon>
        <taxon>Metazoa</taxon>
        <taxon>Chordata</taxon>
        <taxon>Craniata</taxon>
        <taxon>Vertebrata</taxon>
        <taxon>Euteleostomi</taxon>
        <taxon>Lepidosauria</taxon>
        <taxon>Squamata</taxon>
        <taxon>Bifurcata</taxon>
        <taxon>Gekkota</taxon>
        <taxon>Sphaerodactylidae</taxon>
        <taxon>Sphaerodactylus</taxon>
    </lineage>
</organism>
<gene>
    <name evidence="1" type="ORF">K3G42_016186</name>
</gene>
<reference evidence="1" key="1">
    <citation type="submission" date="2021-08" db="EMBL/GenBank/DDBJ databases">
        <title>The first chromosome-level gecko genome reveals the dynamic sex chromosomes of Neotropical dwarf geckos (Sphaerodactylidae: Sphaerodactylus).</title>
        <authorList>
            <person name="Pinto B.J."/>
            <person name="Keating S.E."/>
            <person name="Gamble T."/>
        </authorList>
    </citation>
    <scope>NUCLEOTIDE SEQUENCE</scope>
    <source>
        <strain evidence="1">TG3544</strain>
    </source>
</reference>
<comment type="caution">
    <text evidence="1">The sequence shown here is derived from an EMBL/GenBank/DDBJ whole genome shotgun (WGS) entry which is preliminary data.</text>
</comment>
<accession>A0ACB8F027</accession>
<protein>
    <submittedName>
        <fullName evidence="1">Uncharacterized protein</fullName>
    </submittedName>
</protein>